<feature type="transmembrane region" description="Helical" evidence="1">
    <location>
        <begin position="147"/>
        <end position="168"/>
    </location>
</feature>
<reference evidence="2 3" key="1">
    <citation type="journal article" date="2020" name="J. Phycol.">
        <title>Comparative genome analysis reveals Cyanidiococcus gen. nov., a new extremophilic red algal genus sister to Cyanidioschyzon (Cyanidioschyzonaceae, Rhodophyta).</title>
        <authorList>
            <person name="Liu S.-L."/>
            <person name="Chiang Y.-R."/>
            <person name="Yoon H.S."/>
            <person name="Fu H.-Y."/>
        </authorList>
    </citation>
    <scope>NUCLEOTIDE SEQUENCE [LARGE SCALE GENOMIC DNA]</scope>
    <source>
        <strain evidence="2 3">THAL066</strain>
    </source>
</reference>
<feature type="transmembrane region" description="Helical" evidence="1">
    <location>
        <begin position="121"/>
        <end position="141"/>
    </location>
</feature>
<protein>
    <submittedName>
        <fullName evidence="2">Uncharacterized protein</fullName>
    </submittedName>
</protein>
<accession>A0A7J7IHX6</accession>
<comment type="caution">
    <text evidence="2">The sequence shown here is derived from an EMBL/GenBank/DDBJ whole genome shotgun (WGS) entry which is preliminary data.</text>
</comment>
<feature type="transmembrane region" description="Helical" evidence="1">
    <location>
        <begin position="57"/>
        <end position="80"/>
    </location>
</feature>
<evidence type="ECO:0000256" key="1">
    <source>
        <dbReference type="SAM" id="Phobius"/>
    </source>
</evidence>
<dbReference type="EMBL" id="VWRR01000011">
    <property type="protein sequence ID" value="KAF6002269.1"/>
    <property type="molecule type" value="Genomic_DNA"/>
</dbReference>
<evidence type="ECO:0000313" key="3">
    <source>
        <dbReference type="Proteomes" id="UP000530660"/>
    </source>
</evidence>
<keyword evidence="3" id="KW-1185">Reference proteome</keyword>
<gene>
    <name evidence="2" type="ORF">F1559_003647</name>
</gene>
<proteinExistence type="predicted"/>
<keyword evidence="1" id="KW-1133">Transmembrane helix</keyword>
<keyword evidence="1" id="KW-0472">Membrane</keyword>
<organism evidence="2 3">
    <name type="scientific">Cyanidiococcus yangmingshanensis</name>
    <dbReference type="NCBI Taxonomy" id="2690220"/>
    <lineage>
        <taxon>Eukaryota</taxon>
        <taxon>Rhodophyta</taxon>
        <taxon>Bangiophyceae</taxon>
        <taxon>Cyanidiales</taxon>
        <taxon>Cyanidiaceae</taxon>
        <taxon>Cyanidiococcus</taxon>
    </lineage>
</organism>
<feature type="transmembrane region" description="Helical" evidence="1">
    <location>
        <begin position="92"/>
        <end position="109"/>
    </location>
</feature>
<dbReference type="Proteomes" id="UP000530660">
    <property type="component" value="Unassembled WGS sequence"/>
</dbReference>
<dbReference type="AlphaFoldDB" id="A0A7J7IHX6"/>
<dbReference type="OrthoDB" id="10335985at2759"/>
<evidence type="ECO:0000313" key="2">
    <source>
        <dbReference type="EMBL" id="KAF6002269.1"/>
    </source>
</evidence>
<name>A0A7J7IHX6_9RHOD</name>
<sequence>MMWMFTHRNRCLVNKGFLCASLQRPTSQLVADKNRVGSNSTRVEVRMPGRDNLLRNLGFIATWQFALVGASLLLVPQVYAKWAGAAAAGEMGATRLVAGANLTAALVMHNRAQANDVSNGFGVLAPFLVLDAYQIVSLVLARTTLSPLGYVLGGLKVAEAGVGIANWVQRLKTN</sequence>
<keyword evidence="1" id="KW-0812">Transmembrane</keyword>